<dbReference type="OrthoDB" id="1122114at2"/>
<name>A0A521CL30_SACCC</name>
<dbReference type="RefSeq" id="WP_142532950.1">
    <property type="nucleotide sequence ID" value="NZ_FXTB01000003.1"/>
</dbReference>
<keyword evidence="5" id="KW-1185">Reference proteome</keyword>
<evidence type="ECO:0000259" key="3">
    <source>
        <dbReference type="Pfam" id="PF13505"/>
    </source>
</evidence>
<feature type="domain" description="Outer membrane protein beta-barrel" evidence="3">
    <location>
        <begin position="7"/>
        <end position="151"/>
    </location>
</feature>
<dbReference type="Proteomes" id="UP000319040">
    <property type="component" value="Unassembled WGS sequence"/>
</dbReference>
<dbReference type="SUPFAM" id="SSF56925">
    <property type="entry name" value="OMPA-like"/>
    <property type="match status" value="1"/>
</dbReference>
<sequence>MKKLFLTVAVLFAISTTTFAQGWKVGGGLTLGTAVGVDDDGSDKLGFGLNARGDYAFSEKFSVAPGFTLFFPGSPDGADVSKWQLNADAHYSFLEEEAFGLYGIGGLNYSHIKIEADAGPWGKYSASDGEIGINLGAGITFGSMFYGELKYDTAFEQLGISVGVLFSL</sequence>
<organism evidence="4 5">
    <name type="scientific">Saccharicrinis carchari</name>
    <dbReference type="NCBI Taxonomy" id="1168039"/>
    <lineage>
        <taxon>Bacteria</taxon>
        <taxon>Pseudomonadati</taxon>
        <taxon>Bacteroidota</taxon>
        <taxon>Bacteroidia</taxon>
        <taxon>Marinilabiliales</taxon>
        <taxon>Marinilabiliaceae</taxon>
        <taxon>Saccharicrinis</taxon>
    </lineage>
</organism>
<keyword evidence="1 2" id="KW-0732">Signal</keyword>
<dbReference type="InterPro" id="IPR011250">
    <property type="entry name" value="OMP/PagP_B-barrel"/>
</dbReference>
<protein>
    <submittedName>
        <fullName evidence="4">Outer membrane protein beta-barrel domain-containing protein</fullName>
    </submittedName>
</protein>
<proteinExistence type="predicted"/>
<gene>
    <name evidence="4" type="ORF">SAMN06265379_103250</name>
</gene>
<dbReference type="InterPro" id="IPR027385">
    <property type="entry name" value="Beta-barrel_OMP"/>
</dbReference>
<evidence type="ECO:0000313" key="5">
    <source>
        <dbReference type="Proteomes" id="UP000319040"/>
    </source>
</evidence>
<evidence type="ECO:0000256" key="2">
    <source>
        <dbReference type="SAM" id="SignalP"/>
    </source>
</evidence>
<dbReference type="EMBL" id="FXTB01000003">
    <property type="protein sequence ID" value="SMO60075.1"/>
    <property type="molecule type" value="Genomic_DNA"/>
</dbReference>
<dbReference type="Pfam" id="PF13505">
    <property type="entry name" value="OMP_b-brl"/>
    <property type="match status" value="1"/>
</dbReference>
<dbReference type="AlphaFoldDB" id="A0A521CL30"/>
<reference evidence="4 5" key="1">
    <citation type="submission" date="2017-05" db="EMBL/GenBank/DDBJ databases">
        <authorList>
            <person name="Varghese N."/>
            <person name="Submissions S."/>
        </authorList>
    </citation>
    <scope>NUCLEOTIDE SEQUENCE [LARGE SCALE GENOMIC DNA]</scope>
    <source>
        <strain evidence="4 5">DSM 27040</strain>
    </source>
</reference>
<evidence type="ECO:0000256" key="1">
    <source>
        <dbReference type="ARBA" id="ARBA00022729"/>
    </source>
</evidence>
<feature type="signal peptide" evidence="2">
    <location>
        <begin position="1"/>
        <end position="20"/>
    </location>
</feature>
<dbReference type="Gene3D" id="2.40.160.20">
    <property type="match status" value="1"/>
</dbReference>
<evidence type="ECO:0000313" key="4">
    <source>
        <dbReference type="EMBL" id="SMO60075.1"/>
    </source>
</evidence>
<feature type="chain" id="PRO_5022037617" evidence="2">
    <location>
        <begin position="21"/>
        <end position="168"/>
    </location>
</feature>
<accession>A0A521CL30</accession>